<evidence type="ECO:0000256" key="1">
    <source>
        <dbReference type="ARBA" id="ARBA00004123"/>
    </source>
</evidence>
<evidence type="ECO:0000256" key="2">
    <source>
        <dbReference type="ARBA" id="ARBA00010313"/>
    </source>
</evidence>
<dbReference type="OrthoDB" id="3366661at2759"/>
<proteinExistence type="inferred from homology"/>
<keyword evidence="3" id="KW-0507">mRNA processing</keyword>
<evidence type="ECO:0000256" key="5">
    <source>
        <dbReference type="ARBA" id="ARBA00023242"/>
    </source>
</evidence>
<sequence length="185" mass="21072">MGICTGCKSRKLVEEKDKKIKELEANDQAVNFTSHGKMGKMLMAKCRTLQEEKEEIGNQSREGKIHELPMKLALQKSQNLEFKNHFEGLSKNMEGLTNDIEKSHEMGAIAAVECARRWFYELQYHTETVEQIDPLSVIVNVDYSCCFPYRRVVVEGVHVVFELGIQVSIETSLELELGIMSLKCS</sequence>
<evidence type="ECO:0000313" key="6">
    <source>
        <dbReference type="EMBL" id="PWA97701.1"/>
    </source>
</evidence>
<evidence type="ECO:0000256" key="3">
    <source>
        <dbReference type="ARBA" id="ARBA00022664"/>
    </source>
</evidence>
<comment type="subcellular location">
    <subcellularLocation>
        <location evidence="1">Nucleus</location>
    </subcellularLocation>
</comment>
<dbReference type="InterPro" id="IPR033757">
    <property type="entry name" value="WTAP"/>
</dbReference>
<name>A0A2U1QI52_ARTAN</name>
<dbReference type="PANTHER" id="PTHR15217:SF0">
    <property type="entry name" value="PRE-MRNA-SPLICING REGULATOR WTAP"/>
    <property type="match status" value="1"/>
</dbReference>
<comment type="caution">
    <text evidence="6">The sequence shown here is derived from an EMBL/GenBank/DDBJ whole genome shotgun (WGS) entry which is preliminary data.</text>
</comment>
<dbReference type="GO" id="GO:0000381">
    <property type="term" value="P:regulation of alternative mRNA splicing, via spliceosome"/>
    <property type="evidence" value="ECO:0007669"/>
    <property type="project" value="InterPro"/>
</dbReference>
<evidence type="ECO:0000256" key="4">
    <source>
        <dbReference type="ARBA" id="ARBA00023187"/>
    </source>
</evidence>
<dbReference type="GO" id="GO:0008380">
    <property type="term" value="P:RNA splicing"/>
    <property type="evidence" value="ECO:0007669"/>
    <property type="project" value="UniProtKB-KW"/>
</dbReference>
<dbReference type="Proteomes" id="UP000245207">
    <property type="component" value="Unassembled WGS sequence"/>
</dbReference>
<protein>
    <submittedName>
        <fullName evidence="6">Pre-mRNA-splicing regulator WTAP</fullName>
    </submittedName>
</protein>
<dbReference type="EMBL" id="PKPP01000107">
    <property type="protein sequence ID" value="PWA97701.1"/>
    <property type="molecule type" value="Genomic_DNA"/>
</dbReference>
<dbReference type="PANTHER" id="PTHR15217">
    <property type="entry name" value="WILMS' TUMOR 1-ASSOCIATING PROTEIN"/>
    <property type="match status" value="1"/>
</dbReference>
<evidence type="ECO:0000313" key="7">
    <source>
        <dbReference type="Proteomes" id="UP000245207"/>
    </source>
</evidence>
<keyword evidence="5" id="KW-0539">Nucleus</keyword>
<organism evidence="6 7">
    <name type="scientific">Artemisia annua</name>
    <name type="common">Sweet wormwood</name>
    <dbReference type="NCBI Taxonomy" id="35608"/>
    <lineage>
        <taxon>Eukaryota</taxon>
        <taxon>Viridiplantae</taxon>
        <taxon>Streptophyta</taxon>
        <taxon>Embryophyta</taxon>
        <taxon>Tracheophyta</taxon>
        <taxon>Spermatophyta</taxon>
        <taxon>Magnoliopsida</taxon>
        <taxon>eudicotyledons</taxon>
        <taxon>Gunneridae</taxon>
        <taxon>Pentapetalae</taxon>
        <taxon>asterids</taxon>
        <taxon>campanulids</taxon>
        <taxon>Asterales</taxon>
        <taxon>Asteraceae</taxon>
        <taxon>Asteroideae</taxon>
        <taxon>Anthemideae</taxon>
        <taxon>Artemisiinae</taxon>
        <taxon>Artemisia</taxon>
    </lineage>
</organism>
<dbReference type="GO" id="GO:0005634">
    <property type="term" value="C:nucleus"/>
    <property type="evidence" value="ECO:0007669"/>
    <property type="project" value="UniProtKB-SubCell"/>
</dbReference>
<dbReference type="GO" id="GO:0006397">
    <property type="term" value="P:mRNA processing"/>
    <property type="evidence" value="ECO:0007669"/>
    <property type="project" value="UniProtKB-KW"/>
</dbReference>
<gene>
    <name evidence="6" type="ORF">CTI12_AA026680</name>
</gene>
<accession>A0A2U1QI52</accession>
<dbReference type="AlphaFoldDB" id="A0A2U1QI52"/>
<dbReference type="GO" id="GO:0016556">
    <property type="term" value="P:mRNA modification"/>
    <property type="evidence" value="ECO:0007669"/>
    <property type="project" value="InterPro"/>
</dbReference>
<keyword evidence="4" id="KW-0508">mRNA splicing</keyword>
<keyword evidence="7" id="KW-1185">Reference proteome</keyword>
<dbReference type="STRING" id="35608.A0A2U1QI52"/>
<dbReference type="Pfam" id="PF17098">
    <property type="entry name" value="Wtap"/>
    <property type="match status" value="1"/>
</dbReference>
<reference evidence="6 7" key="1">
    <citation type="journal article" date="2018" name="Mol. Plant">
        <title>The genome of Artemisia annua provides insight into the evolution of Asteraceae family and artemisinin biosynthesis.</title>
        <authorList>
            <person name="Shen Q."/>
            <person name="Zhang L."/>
            <person name="Liao Z."/>
            <person name="Wang S."/>
            <person name="Yan T."/>
            <person name="Shi P."/>
            <person name="Liu M."/>
            <person name="Fu X."/>
            <person name="Pan Q."/>
            <person name="Wang Y."/>
            <person name="Lv Z."/>
            <person name="Lu X."/>
            <person name="Zhang F."/>
            <person name="Jiang W."/>
            <person name="Ma Y."/>
            <person name="Chen M."/>
            <person name="Hao X."/>
            <person name="Li L."/>
            <person name="Tang Y."/>
            <person name="Lv G."/>
            <person name="Zhou Y."/>
            <person name="Sun X."/>
            <person name="Brodelius P.E."/>
            <person name="Rose J.K.C."/>
            <person name="Tang K."/>
        </authorList>
    </citation>
    <scope>NUCLEOTIDE SEQUENCE [LARGE SCALE GENOMIC DNA]</scope>
    <source>
        <strain evidence="7">cv. Huhao1</strain>
        <tissue evidence="6">Leaf</tissue>
    </source>
</reference>
<comment type="similarity">
    <text evidence="2">Belongs to the fl(2)d family.</text>
</comment>